<accession>A0A2G5HX54</accession>
<feature type="region of interest" description="Disordered" evidence="1">
    <location>
        <begin position="243"/>
        <end position="263"/>
    </location>
</feature>
<dbReference type="OrthoDB" id="3645187at2759"/>
<evidence type="ECO:0000313" key="2">
    <source>
        <dbReference type="EMBL" id="PIA97091.1"/>
    </source>
</evidence>
<evidence type="ECO:0000313" key="3">
    <source>
        <dbReference type="EMBL" id="WPA98524.1"/>
    </source>
</evidence>
<evidence type="ECO:0000256" key="1">
    <source>
        <dbReference type="SAM" id="MobiDB-lite"/>
    </source>
</evidence>
<name>A0A2G5HX54_CERBT</name>
<feature type="region of interest" description="Disordered" evidence="1">
    <location>
        <begin position="402"/>
        <end position="485"/>
    </location>
</feature>
<feature type="region of interest" description="Disordered" evidence="1">
    <location>
        <begin position="165"/>
        <end position="189"/>
    </location>
</feature>
<gene>
    <name evidence="2" type="ORF">CB0940_05927</name>
    <name evidence="3" type="ORF">RHO25_003136</name>
</gene>
<dbReference type="Proteomes" id="UP000230605">
    <property type="component" value="Chromosome 2"/>
</dbReference>
<reference evidence="2 4" key="1">
    <citation type="submission" date="2015-10" db="EMBL/GenBank/DDBJ databases">
        <title>The cercosporin biosynthetic gene cluster was horizontally transferred to several fungal lineages and shown to be expanded in Cercospora beticola based on microsynteny with recipient genomes.</title>
        <authorList>
            <person name="De Jonge R."/>
            <person name="Ebert M.K."/>
            <person name="Suttle J.C."/>
            <person name="Jurick Ii W.M."/>
            <person name="Secor G.A."/>
            <person name="Thomma B.P."/>
            <person name="Van De Peer Y."/>
            <person name="Bolton M.D."/>
        </authorList>
    </citation>
    <scope>NUCLEOTIDE SEQUENCE [LARGE SCALE GENOMIC DNA]</scope>
    <source>
        <strain evidence="2 4">09-40</strain>
    </source>
</reference>
<feature type="region of interest" description="Disordered" evidence="1">
    <location>
        <begin position="278"/>
        <end position="376"/>
    </location>
</feature>
<feature type="compositionally biased region" description="Polar residues" evidence="1">
    <location>
        <begin position="460"/>
        <end position="483"/>
    </location>
</feature>
<reference evidence="3 5" key="2">
    <citation type="submission" date="2023-09" db="EMBL/GenBank/DDBJ databases">
        <title>Complete-Gapless Cercospora beticola genome.</title>
        <authorList>
            <person name="Wyatt N.A."/>
            <person name="Spanner R.E."/>
            <person name="Bolton M.D."/>
        </authorList>
    </citation>
    <scope>NUCLEOTIDE SEQUENCE [LARGE SCALE GENOMIC DNA]</scope>
    <source>
        <strain evidence="3">Cb09-40</strain>
    </source>
</reference>
<dbReference type="EMBL" id="LKMD01000102">
    <property type="protein sequence ID" value="PIA97091.1"/>
    <property type="molecule type" value="Genomic_DNA"/>
</dbReference>
<dbReference type="Proteomes" id="UP001302367">
    <property type="component" value="Chromosome 2"/>
</dbReference>
<dbReference type="EMBL" id="CP134185">
    <property type="protein sequence ID" value="WPA98524.1"/>
    <property type="molecule type" value="Genomic_DNA"/>
</dbReference>
<feature type="compositionally biased region" description="Polar residues" evidence="1">
    <location>
        <begin position="278"/>
        <end position="294"/>
    </location>
</feature>
<sequence length="597" mass="65621">MRNLTAEAGKSRASTGRLERQMGFRTGRIFTRTWEDGPFEALRWEVDPIIDQVSEAIESTELDITADAKSRIERAFEVLAPTLWPSADTDRTAWLVEAASNNWDGLYPRDLYHDEEEDHEILQDFFVAWIAEKCRTRARNLQHGLCKSKSGAGVAVERKSVKRAVHHQFGDDNEYEPPGRSRKRPKTSVLENAASAIESTVHPGDIAAPDRLATVAAVYGPSDDHVSSLSSDVSDCTRSSVRCDAGVSTTPTTTTRQGTAEPSAQACVITSLIRNINASPDSDVENTWNEQTAPTPNPVCSRKASSIPQSEARGEDDATDMAQEQDESSRNASLAPRLDTRMENETASVLHARDGSSINKSSIPHLGPRGEDDTASMLRNEDESSTYAEQLTLFNAIHAVSASSRSRAPKMDLSRQAQVQMSPRDTEHGPISALPSIEAPLRRSKSRERPAAGPSPYLATESTSRQQSTGSAMTHADSSTGQHDNLGRATFRINWNTPSHWDAKLDVDDYAEMQDLPTVEAFFQLVEAHVPQEVAQFGGRIAQLKVQALEAGGDGPRLDRRILRGDGGRAAMKQMLKKLRVRCEIEDPELEVEVVWA</sequence>
<protein>
    <submittedName>
        <fullName evidence="2">Uncharacterized protein</fullName>
    </submittedName>
</protein>
<proteinExistence type="predicted"/>
<feature type="compositionally biased region" description="Acidic residues" evidence="1">
    <location>
        <begin position="317"/>
        <end position="326"/>
    </location>
</feature>
<keyword evidence="5" id="KW-1185">Reference proteome</keyword>
<evidence type="ECO:0000313" key="5">
    <source>
        <dbReference type="Proteomes" id="UP001302367"/>
    </source>
</evidence>
<organism evidence="2 4">
    <name type="scientific">Cercospora beticola</name>
    <name type="common">Sugarbeet leaf spot fungus</name>
    <dbReference type="NCBI Taxonomy" id="122368"/>
    <lineage>
        <taxon>Eukaryota</taxon>
        <taxon>Fungi</taxon>
        <taxon>Dikarya</taxon>
        <taxon>Ascomycota</taxon>
        <taxon>Pezizomycotina</taxon>
        <taxon>Dothideomycetes</taxon>
        <taxon>Dothideomycetidae</taxon>
        <taxon>Mycosphaerellales</taxon>
        <taxon>Mycosphaerellaceae</taxon>
        <taxon>Cercospora</taxon>
    </lineage>
</organism>
<dbReference type="AlphaFoldDB" id="A0A2G5HX54"/>
<evidence type="ECO:0000313" key="4">
    <source>
        <dbReference type="Proteomes" id="UP000230605"/>
    </source>
</evidence>